<protein>
    <recommendedName>
        <fullName evidence="1">Cupin type-2 domain-containing protein</fullName>
    </recommendedName>
</protein>
<dbReference type="InterPro" id="IPR014710">
    <property type="entry name" value="RmlC-like_jellyroll"/>
</dbReference>
<accession>A0AAV9MSK6</accession>
<dbReference type="GeneID" id="89979470"/>
<evidence type="ECO:0000313" key="2">
    <source>
        <dbReference type="EMBL" id="KAK5044366.1"/>
    </source>
</evidence>
<organism evidence="2 3">
    <name type="scientific">Exophiala bonariae</name>
    <dbReference type="NCBI Taxonomy" id="1690606"/>
    <lineage>
        <taxon>Eukaryota</taxon>
        <taxon>Fungi</taxon>
        <taxon>Dikarya</taxon>
        <taxon>Ascomycota</taxon>
        <taxon>Pezizomycotina</taxon>
        <taxon>Eurotiomycetes</taxon>
        <taxon>Chaetothyriomycetidae</taxon>
        <taxon>Chaetothyriales</taxon>
        <taxon>Herpotrichiellaceae</taxon>
        <taxon>Exophiala</taxon>
    </lineage>
</organism>
<feature type="domain" description="Cupin type-2" evidence="1">
    <location>
        <begin position="50"/>
        <end position="106"/>
    </location>
</feature>
<gene>
    <name evidence="2" type="ORF">LTR84_011316</name>
</gene>
<proteinExistence type="predicted"/>
<dbReference type="InterPro" id="IPR011051">
    <property type="entry name" value="RmlC_Cupin_sf"/>
</dbReference>
<sequence length="285" mass="31687">MKITHGGQMDYTSAGLQHRPGAPTFKLLILGEENTPANFNLMLARQESFYSPRHHHNFEQFRYAYKGDISLGEGKAWLLREGELAYFPEGAWYGPQNDGEGVREVLVLQFGGPSHHGYLSFRQLRDIQAEMTEKGAGVFGGGKFTPAGEETQPIDGYEALWQFHNSQKLQYPVSRYRHPVLITPEAFEWQTIHPLGDGHAKIRPLGVFSDGSVAANQIRIDCGLVQVTGKKGTQLLFFSKGAAEVDGHKCREQSAIRLDPGEETVVSVGVEGAEILQFVLPDFEK</sequence>
<dbReference type="CDD" id="cd02208">
    <property type="entry name" value="cupin_RmlC-like"/>
    <property type="match status" value="1"/>
</dbReference>
<name>A0AAV9MSK6_9EURO</name>
<dbReference type="InterPro" id="IPR013096">
    <property type="entry name" value="Cupin_2"/>
</dbReference>
<dbReference type="Pfam" id="PF07883">
    <property type="entry name" value="Cupin_2"/>
    <property type="match status" value="1"/>
</dbReference>
<dbReference type="Gene3D" id="2.60.120.10">
    <property type="entry name" value="Jelly Rolls"/>
    <property type="match status" value="1"/>
</dbReference>
<dbReference type="Proteomes" id="UP001358417">
    <property type="component" value="Unassembled WGS sequence"/>
</dbReference>
<dbReference type="SUPFAM" id="SSF51182">
    <property type="entry name" value="RmlC-like cupins"/>
    <property type="match status" value="1"/>
</dbReference>
<evidence type="ECO:0000313" key="3">
    <source>
        <dbReference type="Proteomes" id="UP001358417"/>
    </source>
</evidence>
<comment type="caution">
    <text evidence="2">The sequence shown here is derived from an EMBL/GenBank/DDBJ whole genome shotgun (WGS) entry which is preliminary data.</text>
</comment>
<dbReference type="EMBL" id="JAVRRD010000053">
    <property type="protein sequence ID" value="KAK5044366.1"/>
    <property type="molecule type" value="Genomic_DNA"/>
</dbReference>
<keyword evidence="3" id="KW-1185">Reference proteome</keyword>
<dbReference type="AlphaFoldDB" id="A0AAV9MSK6"/>
<reference evidence="2 3" key="1">
    <citation type="submission" date="2023-08" db="EMBL/GenBank/DDBJ databases">
        <title>Black Yeasts Isolated from many extreme environments.</title>
        <authorList>
            <person name="Coleine C."/>
            <person name="Stajich J.E."/>
            <person name="Selbmann L."/>
        </authorList>
    </citation>
    <scope>NUCLEOTIDE SEQUENCE [LARGE SCALE GENOMIC DNA]</scope>
    <source>
        <strain evidence="2 3">CCFEE 5792</strain>
    </source>
</reference>
<dbReference type="RefSeq" id="XP_064700035.1">
    <property type="nucleotide sequence ID" value="XM_064854849.1"/>
</dbReference>
<evidence type="ECO:0000259" key="1">
    <source>
        <dbReference type="Pfam" id="PF07883"/>
    </source>
</evidence>